<proteinExistence type="inferred from homology"/>
<comment type="caution">
    <text evidence="9">The sequence shown here is derived from an EMBL/GenBank/DDBJ whole genome shotgun (WGS) entry which is preliminary data.</text>
</comment>
<dbReference type="InterPro" id="IPR045324">
    <property type="entry name" value="Small_multidrug_res"/>
</dbReference>
<comment type="similarity">
    <text evidence="7">Belongs to the drug/metabolite transporter (DMT) superfamily. Small multidrug resistance (SMR) (TC 2.A.7.1) family.</text>
</comment>
<evidence type="ECO:0000256" key="8">
    <source>
        <dbReference type="SAM" id="Phobius"/>
    </source>
</evidence>
<evidence type="ECO:0000256" key="5">
    <source>
        <dbReference type="ARBA" id="ARBA00022989"/>
    </source>
</evidence>
<keyword evidence="2" id="KW-0813">Transport</keyword>
<dbReference type="GO" id="GO:0005886">
    <property type="term" value="C:plasma membrane"/>
    <property type="evidence" value="ECO:0007669"/>
    <property type="project" value="UniProtKB-SubCell"/>
</dbReference>
<evidence type="ECO:0000256" key="3">
    <source>
        <dbReference type="ARBA" id="ARBA00022475"/>
    </source>
</evidence>
<evidence type="ECO:0000313" key="9">
    <source>
        <dbReference type="EMBL" id="KUP09239.1"/>
    </source>
</evidence>
<dbReference type="AlphaFoldDB" id="A0A147KCC1"/>
<evidence type="ECO:0000313" key="10">
    <source>
        <dbReference type="Proteomes" id="UP000074108"/>
    </source>
</evidence>
<comment type="subcellular location">
    <subcellularLocation>
        <location evidence="1 7">Cell membrane</location>
        <topology evidence="1 7">Multi-pass membrane protein</topology>
    </subcellularLocation>
</comment>
<dbReference type="STRING" id="1150625.Q75_01000"/>
<feature type="transmembrane region" description="Helical" evidence="8">
    <location>
        <begin position="30"/>
        <end position="47"/>
    </location>
</feature>
<protein>
    <submittedName>
        <fullName evidence="9">Supressor protein SugE</fullName>
    </submittedName>
</protein>
<accession>A0A147KCC1</accession>
<keyword evidence="3" id="KW-1003">Cell membrane</keyword>
<keyword evidence="5 8" id="KW-1133">Transmembrane helix</keyword>
<evidence type="ECO:0000256" key="2">
    <source>
        <dbReference type="ARBA" id="ARBA00022448"/>
    </source>
</evidence>
<feature type="transmembrane region" description="Helical" evidence="8">
    <location>
        <begin position="87"/>
        <end position="104"/>
    </location>
</feature>
<sequence length="105" mass="11433">MEWIYLILAGLCEVGLVSFMKLSDGFRKKNYLLLTAVAGFSSFFFLSKALESISLGLGYGIWTGIGAAGGVLLGMFVFGEKKDWRKLLFISMIVIGIVGLKLVGE</sequence>
<evidence type="ECO:0000256" key="1">
    <source>
        <dbReference type="ARBA" id="ARBA00004651"/>
    </source>
</evidence>
<keyword evidence="4 7" id="KW-0812">Transmembrane</keyword>
<dbReference type="Gene3D" id="1.10.3730.20">
    <property type="match status" value="1"/>
</dbReference>
<dbReference type="PANTHER" id="PTHR30561:SF0">
    <property type="entry name" value="GUANIDINIUM EXPORTER"/>
    <property type="match status" value="1"/>
</dbReference>
<dbReference type="PATRIC" id="fig|1150625.3.peg.206"/>
<dbReference type="FunFam" id="1.10.3730.20:FF:000001">
    <property type="entry name" value="Quaternary ammonium compound resistance transporter SugE"/>
    <property type="match status" value="1"/>
</dbReference>
<organism evidence="9 10">
    <name type="scientific">Bacillus coahuilensis p1.1.43</name>
    <dbReference type="NCBI Taxonomy" id="1150625"/>
    <lineage>
        <taxon>Bacteria</taxon>
        <taxon>Bacillati</taxon>
        <taxon>Bacillota</taxon>
        <taxon>Bacilli</taxon>
        <taxon>Bacillales</taxon>
        <taxon>Bacillaceae</taxon>
        <taxon>Bacillus</taxon>
    </lineage>
</organism>
<evidence type="ECO:0000256" key="6">
    <source>
        <dbReference type="ARBA" id="ARBA00023136"/>
    </source>
</evidence>
<gene>
    <name evidence="9" type="ORF">Q75_01000</name>
</gene>
<dbReference type="InterPro" id="IPR037185">
    <property type="entry name" value="EmrE-like"/>
</dbReference>
<keyword evidence="6 8" id="KW-0472">Membrane</keyword>
<evidence type="ECO:0000256" key="7">
    <source>
        <dbReference type="RuleBase" id="RU003942"/>
    </source>
</evidence>
<dbReference type="Pfam" id="PF00893">
    <property type="entry name" value="Multi_Drug_Res"/>
    <property type="match status" value="1"/>
</dbReference>
<dbReference type="InterPro" id="IPR000390">
    <property type="entry name" value="Small_drug/metabolite_transptr"/>
</dbReference>
<dbReference type="SUPFAM" id="SSF103481">
    <property type="entry name" value="Multidrug resistance efflux transporter EmrE"/>
    <property type="match status" value="1"/>
</dbReference>
<feature type="transmembrane region" description="Helical" evidence="8">
    <location>
        <begin position="59"/>
        <end position="78"/>
    </location>
</feature>
<name>A0A147KCC1_9BACI</name>
<evidence type="ECO:0000256" key="4">
    <source>
        <dbReference type="ARBA" id="ARBA00022692"/>
    </source>
</evidence>
<feature type="transmembrane region" description="Helical" evidence="8">
    <location>
        <begin position="6"/>
        <end position="23"/>
    </location>
</feature>
<dbReference type="OrthoDB" id="21828at2"/>
<dbReference type="PANTHER" id="PTHR30561">
    <property type="entry name" value="SMR FAMILY PROTON-DEPENDENT DRUG EFFLUX TRANSPORTER SUGE"/>
    <property type="match status" value="1"/>
</dbReference>
<dbReference type="RefSeq" id="WP_010170692.1">
    <property type="nucleotide sequence ID" value="NZ_LDYG01000002.1"/>
</dbReference>
<dbReference type="EMBL" id="LDYG01000002">
    <property type="protein sequence ID" value="KUP09239.1"/>
    <property type="molecule type" value="Genomic_DNA"/>
</dbReference>
<dbReference type="Proteomes" id="UP000074108">
    <property type="component" value="Unassembled WGS sequence"/>
</dbReference>
<reference evidence="9 10" key="1">
    <citation type="journal article" date="2016" name="Front. Microbiol.">
        <title>Microevolution Analysis of Bacillus coahuilensis Unveils Differences in Phosphorus Acquisition Strategies and Their Regulation.</title>
        <authorList>
            <person name="Gomez-Lunar Z."/>
            <person name="Hernandez-Gonzalez I."/>
            <person name="Rodriguez-Torres M.D."/>
            <person name="Souza V."/>
            <person name="Olmedo-Alvarez G."/>
        </authorList>
    </citation>
    <scope>NUCLEOTIDE SEQUENCE [LARGE SCALE GENOMIC DNA]</scope>
    <source>
        <strain evidence="10">p1.1.43</strain>
    </source>
</reference>
<keyword evidence="10" id="KW-1185">Reference proteome</keyword>
<dbReference type="GO" id="GO:0022857">
    <property type="term" value="F:transmembrane transporter activity"/>
    <property type="evidence" value="ECO:0007669"/>
    <property type="project" value="InterPro"/>
</dbReference>